<evidence type="ECO:0000256" key="1">
    <source>
        <dbReference type="SAM" id="SignalP"/>
    </source>
</evidence>
<feature type="chain" id="PRO_5045272536" evidence="1">
    <location>
        <begin position="24"/>
        <end position="329"/>
    </location>
</feature>
<gene>
    <name evidence="3" type="primary">LOC128201245</name>
</gene>
<organism evidence="2 3">
    <name type="scientific">Galleria mellonella</name>
    <name type="common">Greater wax moth</name>
    <dbReference type="NCBI Taxonomy" id="7137"/>
    <lineage>
        <taxon>Eukaryota</taxon>
        <taxon>Metazoa</taxon>
        <taxon>Ecdysozoa</taxon>
        <taxon>Arthropoda</taxon>
        <taxon>Hexapoda</taxon>
        <taxon>Insecta</taxon>
        <taxon>Pterygota</taxon>
        <taxon>Neoptera</taxon>
        <taxon>Endopterygota</taxon>
        <taxon>Lepidoptera</taxon>
        <taxon>Glossata</taxon>
        <taxon>Ditrysia</taxon>
        <taxon>Pyraloidea</taxon>
        <taxon>Pyralidae</taxon>
        <taxon>Galleriinae</taxon>
        <taxon>Galleria</taxon>
    </lineage>
</organism>
<protein>
    <submittedName>
        <fullName evidence="3">Uncharacterized protein LOC128201245</fullName>
    </submittedName>
</protein>
<dbReference type="RefSeq" id="XP_052753597.1">
    <property type="nucleotide sequence ID" value="XM_052897637.1"/>
</dbReference>
<feature type="signal peptide" evidence="1">
    <location>
        <begin position="1"/>
        <end position="23"/>
    </location>
</feature>
<evidence type="ECO:0000313" key="2">
    <source>
        <dbReference type="Proteomes" id="UP001652740"/>
    </source>
</evidence>
<accession>A0ABM3MQF3</accession>
<proteinExistence type="predicted"/>
<keyword evidence="1" id="KW-0732">Signal</keyword>
<dbReference type="Proteomes" id="UP001652740">
    <property type="component" value="Unplaced"/>
</dbReference>
<name>A0ABM3MQF3_GALME</name>
<sequence>MEPPSRSLIIVIFLLLYVICVLCQKPPTNEVISTQTSSLNICSDTNAGSPTPKLMQSLLTLAAAKGVLPDILPALQTVIPESLLNVIGSTEENFLPSEAPVLETASPNTAEPITSCNDMLSLQKPTNMAIPASTTPSNFIPSYTQTVPLTVTSYNPFTINDIQPQNLDLSQQSVNSCYFDVNDAEVAAPSSINSLHTITNREYITESLGITNFTDIISGISNDYVLPYPVHLRINVSVPNVQAPRHMLPTGPEAYMTTYPYSYLKPPPISQFIPAPPIIIETSRSRFKDWLPVILIAMLNKGYVEDCCCCNNGRYIPIPYPIPYLDNSN</sequence>
<reference evidence="3" key="1">
    <citation type="submission" date="2025-08" db="UniProtKB">
        <authorList>
            <consortium name="RefSeq"/>
        </authorList>
    </citation>
    <scope>IDENTIFICATION</scope>
    <source>
        <tissue evidence="3">Whole larvae</tissue>
    </source>
</reference>
<evidence type="ECO:0000313" key="3">
    <source>
        <dbReference type="RefSeq" id="XP_052753597.1"/>
    </source>
</evidence>
<keyword evidence="2" id="KW-1185">Reference proteome</keyword>
<dbReference type="GeneID" id="128201245"/>